<dbReference type="InterPro" id="IPR021688">
    <property type="entry name" value="DUF3270"/>
</dbReference>
<accession>A0A2N8LDT0</accession>
<proteinExistence type="predicted"/>
<dbReference type="Pfam" id="PF11674">
    <property type="entry name" value="DUF3270"/>
    <property type="match status" value="1"/>
</dbReference>
<evidence type="ECO:0000256" key="1">
    <source>
        <dbReference type="SAM" id="Phobius"/>
    </source>
</evidence>
<protein>
    <recommendedName>
        <fullName evidence="4">DUF3270 domain-containing protein</fullName>
    </recommendedName>
</protein>
<comment type="caution">
    <text evidence="2">The sequence shown here is derived from an EMBL/GenBank/DDBJ whole genome shotgun (WGS) entry which is preliminary data.</text>
</comment>
<keyword evidence="1" id="KW-1133">Transmembrane helix</keyword>
<dbReference type="Proteomes" id="UP000235963">
    <property type="component" value="Unassembled WGS sequence"/>
</dbReference>
<dbReference type="EMBL" id="LOCM01000008">
    <property type="protein sequence ID" value="PND48316.1"/>
    <property type="molecule type" value="Genomic_DNA"/>
</dbReference>
<dbReference type="RefSeq" id="WP_102776910.1">
    <property type="nucleotide sequence ID" value="NZ_CBCSGP010000007.1"/>
</dbReference>
<reference evidence="2 3" key="1">
    <citation type="submission" date="2015-12" db="EMBL/GenBank/DDBJ databases">
        <title>Streptococcus penaeicida sp. nov.</title>
        <authorList>
            <person name="Gomez-Gil B."/>
            <person name="Morales-Covarrubias M."/>
        </authorList>
    </citation>
    <scope>NUCLEOTIDE SEQUENCE [LARGE SCALE GENOMIC DNA]</scope>
    <source>
        <strain evidence="2 3">CAIM 1838</strain>
    </source>
</reference>
<evidence type="ECO:0008006" key="4">
    <source>
        <dbReference type="Google" id="ProtNLM"/>
    </source>
</evidence>
<dbReference type="OrthoDB" id="2222880at2"/>
<feature type="transmembrane region" description="Helical" evidence="1">
    <location>
        <begin position="40"/>
        <end position="62"/>
    </location>
</feature>
<keyword evidence="3" id="KW-1185">Reference proteome</keyword>
<keyword evidence="1" id="KW-0812">Transmembrane</keyword>
<gene>
    <name evidence="2" type="ORF">AT575_01860</name>
</gene>
<evidence type="ECO:0000313" key="2">
    <source>
        <dbReference type="EMBL" id="PND48316.1"/>
    </source>
</evidence>
<keyword evidence="1" id="KW-0472">Membrane</keyword>
<dbReference type="AlphaFoldDB" id="A0A2N8LDT0"/>
<evidence type="ECO:0000313" key="3">
    <source>
        <dbReference type="Proteomes" id="UP000235963"/>
    </source>
</evidence>
<organism evidence="2 3">
    <name type="scientific">Streptococcus penaeicida</name>
    <dbReference type="NCBI Taxonomy" id="1765960"/>
    <lineage>
        <taxon>Bacteria</taxon>
        <taxon>Bacillati</taxon>
        <taxon>Bacillota</taxon>
        <taxon>Bacilli</taxon>
        <taxon>Lactobacillales</taxon>
        <taxon>Streptococcaceae</taxon>
        <taxon>Streptococcus</taxon>
    </lineage>
</organism>
<name>A0A2N8LDT0_9STRE</name>
<sequence>MPSPLKKQEEFDYLYQEADFEPKYQDFQEFNTQSSKLEELLFFARVAIFSMITVLIAFVLLAMNLAPLWAFLISSFVSYGATSKLTKSIHSFLS</sequence>